<name>A0A834C066_ORYME</name>
<dbReference type="AlphaFoldDB" id="A0A834C066"/>
<proteinExistence type="predicted"/>
<reference evidence="2" key="1">
    <citation type="journal article" name="BMC Genomics">
        <title>Long-read sequencing and de novo genome assembly of marine medaka (Oryzias melastigma).</title>
        <authorList>
            <person name="Liang P."/>
            <person name="Saqib H.S.A."/>
            <person name="Ni X."/>
            <person name="Shen Y."/>
        </authorList>
    </citation>
    <scope>NUCLEOTIDE SEQUENCE</scope>
    <source>
        <strain evidence="2">Bigg-433</strain>
    </source>
</reference>
<comment type="caution">
    <text evidence="2">The sequence shown here is derived from an EMBL/GenBank/DDBJ whole genome shotgun (WGS) entry which is preliminary data.</text>
</comment>
<dbReference type="Proteomes" id="UP000646548">
    <property type="component" value="Unassembled WGS sequence"/>
</dbReference>
<accession>A0A834C066</accession>
<dbReference type="EMBL" id="WKFB01000435">
    <property type="protein sequence ID" value="KAF6723247.1"/>
    <property type="molecule type" value="Genomic_DNA"/>
</dbReference>
<feature type="compositionally biased region" description="Polar residues" evidence="1">
    <location>
        <begin position="85"/>
        <end position="100"/>
    </location>
</feature>
<evidence type="ECO:0000256" key="1">
    <source>
        <dbReference type="SAM" id="MobiDB-lite"/>
    </source>
</evidence>
<gene>
    <name evidence="2" type="ORF">FQA47_015910</name>
</gene>
<sequence length="100" mass="10802">MGTNIMKVIGAGRKTIRHIRYLDTTRNGTVSCVRSASGAPSSGFERAAAGSGRLRDDTELSAVLNPGTEGAEEEEEVHGGRPSRSVRNLSRWSWSQTRSL</sequence>
<feature type="region of interest" description="Disordered" evidence="1">
    <location>
        <begin position="33"/>
        <end position="100"/>
    </location>
</feature>
<evidence type="ECO:0000313" key="3">
    <source>
        <dbReference type="Proteomes" id="UP000646548"/>
    </source>
</evidence>
<organism evidence="2 3">
    <name type="scientific">Oryzias melastigma</name>
    <name type="common">Marine medaka</name>
    <dbReference type="NCBI Taxonomy" id="30732"/>
    <lineage>
        <taxon>Eukaryota</taxon>
        <taxon>Metazoa</taxon>
        <taxon>Chordata</taxon>
        <taxon>Craniata</taxon>
        <taxon>Vertebrata</taxon>
        <taxon>Euteleostomi</taxon>
        <taxon>Actinopterygii</taxon>
        <taxon>Neopterygii</taxon>
        <taxon>Teleostei</taxon>
        <taxon>Neoteleostei</taxon>
        <taxon>Acanthomorphata</taxon>
        <taxon>Ovalentaria</taxon>
        <taxon>Atherinomorphae</taxon>
        <taxon>Beloniformes</taxon>
        <taxon>Adrianichthyidae</taxon>
        <taxon>Oryziinae</taxon>
        <taxon>Oryzias</taxon>
    </lineage>
</organism>
<protein>
    <submittedName>
        <fullName evidence="2">Uncharacterized protein</fullName>
    </submittedName>
</protein>
<evidence type="ECO:0000313" key="2">
    <source>
        <dbReference type="EMBL" id="KAF6723247.1"/>
    </source>
</evidence>